<evidence type="ECO:0000259" key="11">
    <source>
        <dbReference type="Pfam" id="PF00593"/>
    </source>
</evidence>
<feature type="domain" description="TonB-dependent receptor plug" evidence="12">
    <location>
        <begin position="119"/>
        <end position="234"/>
    </location>
</feature>
<dbReference type="PROSITE" id="PS52016">
    <property type="entry name" value="TONB_DEPENDENT_REC_3"/>
    <property type="match status" value="1"/>
</dbReference>
<dbReference type="Pfam" id="PF13715">
    <property type="entry name" value="CarbopepD_reg_2"/>
    <property type="match status" value="1"/>
</dbReference>
<dbReference type="Gene3D" id="2.40.170.20">
    <property type="entry name" value="TonB-dependent receptor, beta-barrel domain"/>
    <property type="match status" value="1"/>
</dbReference>
<name>A0ABX2B1N9_9BACT</name>
<keyword evidence="3 8" id="KW-1134">Transmembrane beta strand</keyword>
<dbReference type="Pfam" id="PF00593">
    <property type="entry name" value="TonB_dep_Rec_b-barrel"/>
    <property type="match status" value="1"/>
</dbReference>
<evidence type="ECO:0000256" key="5">
    <source>
        <dbReference type="ARBA" id="ARBA00023077"/>
    </source>
</evidence>
<keyword evidence="5 9" id="KW-0798">TonB box</keyword>
<evidence type="ECO:0000256" key="7">
    <source>
        <dbReference type="ARBA" id="ARBA00023237"/>
    </source>
</evidence>
<reference evidence="13 14" key="1">
    <citation type="submission" date="2020-05" db="EMBL/GenBank/DDBJ databases">
        <title>Distinct polysaccharide utilization as determinants for interspecies competition between intestinal Prevotella spp.</title>
        <authorList>
            <person name="Galvez E.J.C."/>
            <person name="Iljazovic A."/>
            <person name="Strowig T."/>
        </authorList>
    </citation>
    <scope>NUCLEOTIDE SEQUENCE [LARGE SCALE GENOMIC DNA]</scope>
    <source>
        <strain evidence="13 14">PCHR</strain>
    </source>
</reference>
<dbReference type="InterPro" id="IPR039426">
    <property type="entry name" value="TonB-dep_rcpt-like"/>
</dbReference>
<evidence type="ECO:0000256" key="6">
    <source>
        <dbReference type="ARBA" id="ARBA00023136"/>
    </source>
</evidence>
<keyword evidence="2 8" id="KW-0813">Transport</keyword>
<evidence type="ECO:0000256" key="1">
    <source>
        <dbReference type="ARBA" id="ARBA00004571"/>
    </source>
</evidence>
<comment type="subcellular location">
    <subcellularLocation>
        <location evidence="1 8">Cell outer membrane</location>
        <topology evidence="1 8">Multi-pass membrane protein</topology>
    </subcellularLocation>
</comment>
<keyword evidence="6 8" id="KW-0472">Membrane</keyword>
<feature type="signal peptide" evidence="10">
    <location>
        <begin position="1"/>
        <end position="27"/>
    </location>
</feature>
<organism evidence="13 14">
    <name type="scientific">Xylanibacter caecicola</name>
    <dbReference type="NCBI Taxonomy" id="2736294"/>
    <lineage>
        <taxon>Bacteria</taxon>
        <taxon>Pseudomonadati</taxon>
        <taxon>Bacteroidota</taxon>
        <taxon>Bacteroidia</taxon>
        <taxon>Bacteroidales</taxon>
        <taxon>Prevotellaceae</taxon>
        <taxon>Xylanibacter</taxon>
    </lineage>
</organism>
<evidence type="ECO:0000256" key="4">
    <source>
        <dbReference type="ARBA" id="ARBA00022692"/>
    </source>
</evidence>
<dbReference type="RefSeq" id="WP_172343833.1">
    <property type="nucleotide sequence ID" value="NZ_CASYYZ010000021.1"/>
</dbReference>
<dbReference type="InterPro" id="IPR008969">
    <property type="entry name" value="CarboxyPept-like_regulatory"/>
</dbReference>
<gene>
    <name evidence="13" type="ORF">HPS54_02160</name>
</gene>
<dbReference type="InterPro" id="IPR023996">
    <property type="entry name" value="TonB-dep_OMP_SusC/RagA"/>
</dbReference>
<dbReference type="InterPro" id="IPR023997">
    <property type="entry name" value="TonB-dep_OMP_SusC/RagA_CS"/>
</dbReference>
<dbReference type="SUPFAM" id="SSF49464">
    <property type="entry name" value="Carboxypeptidase regulatory domain-like"/>
    <property type="match status" value="1"/>
</dbReference>
<feature type="chain" id="PRO_5046994003" evidence="10">
    <location>
        <begin position="28"/>
        <end position="1005"/>
    </location>
</feature>
<dbReference type="Gene3D" id="2.60.40.1120">
    <property type="entry name" value="Carboxypeptidase-like, regulatory domain"/>
    <property type="match status" value="1"/>
</dbReference>
<evidence type="ECO:0000256" key="2">
    <source>
        <dbReference type="ARBA" id="ARBA00022448"/>
    </source>
</evidence>
<protein>
    <submittedName>
        <fullName evidence="13">TonB-dependent receptor</fullName>
    </submittedName>
</protein>
<dbReference type="Pfam" id="PF07715">
    <property type="entry name" value="Plug"/>
    <property type="match status" value="1"/>
</dbReference>
<keyword evidence="13" id="KW-0675">Receptor</keyword>
<accession>A0ABX2B1N9</accession>
<keyword evidence="7 8" id="KW-0998">Cell outer membrane</keyword>
<evidence type="ECO:0000256" key="10">
    <source>
        <dbReference type="SAM" id="SignalP"/>
    </source>
</evidence>
<sequence>MKQVKFKNALRSVALAGGLFLTASAFGQQLVVKGHVKDASGEPIIGATVRVDGTDGGTITDFDGNFSIKADAKSVIKVSYIGYETASVNAGQSMNIILQEQGGNSLNEVVVIGYGRAKKNDLTGSVTAMKPDEMSKGITNNASDMLVGKIAGVDVQTTGGAPGAGAQIRIRGGASLSASNDPLYVIDGLVIDNNTATGMSNILANINPNDIETFTVLKSASATAIYGSRASNGVIIITTKKGRNGQKPTFTYNGDITVSTALKKYDVLSGNEYRDLIESFGLSRDLLGDANTDWQDEILRTTVSTNHSISMQGGLKNMPYRVSAGYNIGNGILKTSWMRRFNASVNLAPSFFDKHLNFNFTAKYMYEKDRYADSGAIGAALAMDPTRPVRVSDPEYSVVGGYYQTLVNASYSDPEWKKTSYSQTPQNPVAMLNNKYCLANSHDYSGNAEVDYKIHGFEDLHIHASLGAQYTATDQETDISRTSYSNNYYGRQELLTYYKYNIVGSAYAQYMHEFGNHDVDIMAGAEQSHYHRSGIDNMGYGIDPVTGDRFDEKTRKDREWATHNSLVSYFGRLNYNFLDRYLVTATFRADGSSRFKKGHKWGYFPSAAVAWKISSEPFMKNAKWLNDLKLRFDWGKTGQQNGIDDFSYVPVYVKGDQYSQYSFGDTYYYTMRPNKYNEKLTWEKTETWNVGLDFAALNNRFTFSIDGYIRNTKDLLAKVATEAGVTLGDNLIQNVGSLRNYGLELSFDVKPIVTKDFTWDLTYNVGWNKNKITALNAGDRDWVWVDGTNAARGNDTKLQRNKVGEPINSFFVYQQVYDENGKPIEGVYVDRDGNGVIDDGDRYYYKSPAADVIMGLTSKFLYKNWDLSFSLRASLGNYVYYHALANSAIVCEQGLRRQAGAFSNVISDAVSLGFTGQTAAMNSISDYFIRNASFLKCSNITLGYTFPALLKYSGQDYFSGRVYFTVQNPFIITKYKGLDPEVANGVDKDPYPRPISFQLGVNFNF</sequence>
<dbReference type="NCBIfam" id="TIGR04057">
    <property type="entry name" value="SusC_RagA_signa"/>
    <property type="match status" value="1"/>
</dbReference>
<evidence type="ECO:0000259" key="12">
    <source>
        <dbReference type="Pfam" id="PF07715"/>
    </source>
</evidence>
<dbReference type="Gene3D" id="2.170.130.10">
    <property type="entry name" value="TonB-dependent receptor, plug domain"/>
    <property type="match status" value="1"/>
</dbReference>
<evidence type="ECO:0000256" key="3">
    <source>
        <dbReference type="ARBA" id="ARBA00022452"/>
    </source>
</evidence>
<dbReference type="NCBIfam" id="TIGR04056">
    <property type="entry name" value="OMP_RagA_SusC"/>
    <property type="match status" value="1"/>
</dbReference>
<evidence type="ECO:0000313" key="13">
    <source>
        <dbReference type="EMBL" id="NPE24333.1"/>
    </source>
</evidence>
<dbReference type="EMBL" id="JABKKJ010000002">
    <property type="protein sequence ID" value="NPE24333.1"/>
    <property type="molecule type" value="Genomic_DNA"/>
</dbReference>
<dbReference type="Proteomes" id="UP000820977">
    <property type="component" value="Unassembled WGS sequence"/>
</dbReference>
<evidence type="ECO:0000313" key="14">
    <source>
        <dbReference type="Proteomes" id="UP000820977"/>
    </source>
</evidence>
<comment type="similarity">
    <text evidence="8 9">Belongs to the TonB-dependent receptor family.</text>
</comment>
<comment type="caution">
    <text evidence="13">The sequence shown here is derived from an EMBL/GenBank/DDBJ whole genome shotgun (WGS) entry which is preliminary data.</text>
</comment>
<keyword evidence="10" id="KW-0732">Signal</keyword>
<evidence type="ECO:0000256" key="9">
    <source>
        <dbReference type="RuleBase" id="RU003357"/>
    </source>
</evidence>
<dbReference type="SUPFAM" id="SSF56935">
    <property type="entry name" value="Porins"/>
    <property type="match status" value="1"/>
</dbReference>
<keyword evidence="4 8" id="KW-0812">Transmembrane</keyword>
<keyword evidence="14" id="KW-1185">Reference proteome</keyword>
<dbReference type="InterPro" id="IPR037066">
    <property type="entry name" value="Plug_dom_sf"/>
</dbReference>
<dbReference type="InterPro" id="IPR036942">
    <property type="entry name" value="Beta-barrel_TonB_sf"/>
</dbReference>
<dbReference type="InterPro" id="IPR012910">
    <property type="entry name" value="Plug_dom"/>
</dbReference>
<feature type="domain" description="TonB-dependent receptor-like beta-barrel" evidence="11">
    <location>
        <begin position="412"/>
        <end position="857"/>
    </location>
</feature>
<dbReference type="InterPro" id="IPR000531">
    <property type="entry name" value="Beta-barrel_TonB"/>
</dbReference>
<evidence type="ECO:0000256" key="8">
    <source>
        <dbReference type="PROSITE-ProRule" id="PRU01360"/>
    </source>
</evidence>
<proteinExistence type="inferred from homology"/>